<evidence type="ECO:0000313" key="7">
    <source>
        <dbReference type="Proteomes" id="UP000439914"/>
    </source>
</evidence>
<dbReference type="Pfam" id="PF04586">
    <property type="entry name" value="Peptidase_S78"/>
    <property type="match status" value="1"/>
</dbReference>
<dbReference type="Proteomes" id="UP000439914">
    <property type="component" value="Unassembled WGS sequence"/>
</dbReference>
<dbReference type="InterPro" id="IPR006433">
    <property type="entry name" value="Prohead_protease"/>
</dbReference>
<accession>A0A6I4U8T5</accession>
<dbReference type="EMBL" id="WTYG01000001">
    <property type="protein sequence ID" value="MXP35038.1"/>
    <property type="molecule type" value="Genomic_DNA"/>
</dbReference>
<keyword evidence="1" id="KW-1188">Viral release from host cell</keyword>
<sequence>MEGGHRVAGARGARTAAGRHRGAAGRRGHALVSLRIAGYAALFDLPDGARDTIRRGAFTRTLHERHDPYPLYWQHRSDRRIGWVETAGEDARGLRIVAQIDQPQGRAATLLRTRAVSGLSFGYRARRFRQTPGGRELAEIDLFEVSVVTHPLQHAARIHFTA</sequence>
<comment type="caution">
    <text evidence="6">The sequence shown here is derived from an EMBL/GenBank/DDBJ whole genome shotgun (WGS) entry which is preliminary data.</text>
</comment>
<evidence type="ECO:0000256" key="1">
    <source>
        <dbReference type="ARBA" id="ARBA00022612"/>
    </source>
</evidence>
<dbReference type="InterPro" id="IPR054613">
    <property type="entry name" value="Peptidase_S78_dom"/>
</dbReference>
<feature type="compositionally biased region" description="Low complexity" evidence="4">
    <location>
        <begin position="7"/>
        <end position="16"/>
    </location>
</feature>
<feature type="region of interest" description="Disordered" evidence="4">
    <location>
        <begin position="1"/>
        <end position="24"/>
    </location>
</feature>
<evidence type="ECO:0000256" key="3">
    <source>
        <dbReference type="ARBA" id="ARBA00022801"/>
    </source>
</evidence>
<dbReference type="AlphaFoldDB" id="A0A6I4U8T5"/>
<dbReference type="GO" id="GO:0008233">
    <property type="term" value="F:peptidase activity"/>
    <property type="evidence" value="ECO:0007669"/>
    <property type="project" value="UniProtKB-KW"/>
</dbReference>
<evidence type="ECO:0000259" key="5">
    <source>
        <dbReference type="Pfam" id="PF04586"/>
    </source>
</evidence>
<name>A0A6I4U8T5_9SPHN</name>
<protein>
    <submittedName>
        <fullName evidence="6">HK97 family phage prohead protease</fullName>
    </submittedName>
</protein>
<evidence type="ECO:0000313" key="6">
    <source>
        <dbReference type="EMBL" id="MXP35038.1"/>
    </source>
</evidence>
<feature type="domain" description="Prohead serine protease" evidence="5">
    <location>
        <begin position="35"/>
        <end position="159"/>
    </location>
</feature>
<evidence type="ECO:0000256" key="4">
    <source>
        <dbReference type="SAM" id="MobiDB-lite"/>
    </source>
</evidence>
<dbReference type="NCBIfam" id="TIGR01543">
    <property type="entry name" value="proheadase_HK97"/>
    <property type="match status" value="1"/>
</dbReference>
<dbReference type="GO" id="GO:0006508">
    <property type="term" value="P:proteolysis"/>
    <property type="evidence" value="ECO:0007669"/>
    <property type="project" value="UniProtKB-KW"/>
</dbReference>
<reference evidence="6 7" key="1">
    <citation type="submission" date="2019-12" db="EMBL/GenBank/DDBJ databases">
        <title>Genomic-based taxomic classification of the family Erythrobacteraceae.</title>
        <authorList>
            <person name="Xu L."/>
        </authorList>
    </citation>
    <scope>NUCLEOTIDE SEQUENCE [LARGE SCALE GENOMIC DNA]</scope>
    <source>
        <strain evidence="6 7">CGMCC 1.8703</strain>
    </source>
</reference>
<organism evidence="6 7">
    <name type="scientific">Qipengyuania citrea</name>
    <dbReference type="NCBI Taxonomy" id="225971"/>
    <lineage>
        <taxon>Bacteria</taxon>
        <taxon>Pseudomonadati</taxon>
        <taxon>Pseudomonadota</taxon>
        <taxon>Alphaproteobacteria</taxon>
        <taxon>Sphingomonadales</taxon>
        <taxon>Erythrobacteraceae</taxon>
        <taxon>Qipengyuania</taxon>
    </lineage>
</organism>
<dbReference type="SUPFAM" id="SSF50789">
    <property type="entry name" value="Herpes virus serine proteinase, assemblin"/>
    <property type="match status" value="1"/>
</dbReference>
<proteinExistence type="predicted"/>
<keyword evidence="3" id="KW-0378">Hydrolase</keyword>
<keyword evidence="2 6" id="KW-0645">Protease</keyword>
<evidence type="ECO:0000256" key="2">
    <source>
        <dbReference type="ARBA" id="ARBA00022670"/>
    </source>
</evidence>
<gene>
    <name evidence="6" type="ORF">GRI55_04545</name>
</gene>